<keyword evidence="1" id="KW-0812">Transmembrane</keyword>
<dbReference type="AlphaFoldDB" id="A0A811UM18"/>
<name>A0A811UM18_CERCA</name>
<keyword evidence="1" id="KW-0472">Membrane</keyword>
<comment type="caution">
    <text evidence="2">The sequence shown here is derived from an EMBL/GenBank/DDBJ whole genome shotgun (WGS) entry which is preliminary data.</text>
</comment>
<proteinExistence type="predicted"/>
<sequence length="215" mass="25107">MGACLGLKYCRMYLQQHQRNTCRQQCEVFSKRQRQLRGGNVTGGNNKYEQSVTQHQRQRHATLTQSQHCFVCQLLVVCAVNGQLSCTVEYYCKCCQYGRGHYAQIRMESAIQGNMIELFESKLENFMNIQLRLLQEDTGDFLPFYVWEDSVTLLQFFLLLALLLISFWGKKLRTDIDFSPSLSTKQQQQLRNVTCCKQRAQISGRSKWSIELDFK</sequence>
<organism evidence="2 3">
    <name type="scientific">Ceratitis capitata</name>
    <name type="common">Mediterranean fruit fly</name>
    <name type="synonym">Tephritis capitata</name>
    <dbReference type="NCBI Taxonomy" id="7213"/>
    <lineage>
        <taxon>Eukaryota</taxon>
        <taxon>Metazoa</taxon>
        <taxon>Ecdysozoa</taxon>
        <taxon>Arthropoda</taxon>
        <taxon>Hexapoda</taxon>
        <taxon>Insecta</taxon>
        <taxon>Pterygota</taxon>
        <taxon>Neoptera</taxon>
        <taxon>Endopterygota</taxon>
        <taxon>Diptera</taxon>
        <taxon>Brachycera</taxon>
        <taxon>Muscomorpha</taxon>
        <taxon>Tephritoidea</taxon>
        <taxon>Tephritidae</taxon>
        <taxon>Ceratitis</taxon>
        <taxon>Ceratitis</taxon>
    </lineage>
</organism>
<evidence type="ECO:0000313" key="3">
    <source>
        <dbReference type="Proteomes" id="UP000606786"/>
    </source>
</evidence>
<keyword evidence="1" id="KW-1133">Transmembrane helix</keyword>
<dbReference type="Proteomes" id="UP000606786">
    <property type="component" value="Unassembled WGS sequence"/>
</dbReference>
<accession>A0A811UM18</accession>
<evidence type="ECO:0000256" key="1">
    <source>
        <dbReference type="SAM" id="Phobius"/>
    </source>
</evidence>
<gene>
    <name evidence="2" type="ORF">CCAP1982_LOCUS6744</name>
</gene>
<reference evidence="2" key="1">
    <citation type="submission" date="2020-11" db="EMBL/GenBank/DDBJ databases">
        <authorList>
            <person name="Whitehead M."/>
        </authorList>
    </citation>
    <scope>NUCLEOTIDE SEQUENCE</scope>
    <source>
        <strain evidence="2">EGII</strain>
    </source>
</reference>
<keyword evidence="3" id="KW-1185">Reference proteome</keyword>
<protein>
    <submittedName>
        <fullName evidence="2">(Mediterranean fruit fly) hypothetical protein</fullName>
    </submittedName>
</protein>
<feature type="transmembrane region" description="Helical" evidence="1">
    <location>
        <begin position="151"/>
        <end position="169"/>
    </location>
</feature>
<evidence type="ECO:0000313" key="2">
    <source>
        <dbReference type="EMBL" id="CAD6998133.1"/>
    </source>
</evidence>
<dbReference type="EMBL" id="CAJHJT010000012">
    <property type="protein sequence ID" value="CAD6998133.1"/>
    <property type="molecule type" value="Genomic_DNA"/>
</dbReference>